<organism evidence="2 3">
    <name type="scientific">Corynebacterium meitnerae</name>
    <dbReference type="NCBI Taxonomy" id="2913498"/>
    <lineage>
        <taxon>Bacteria</taxon>
        <taxon>Bacillati</taxon>
        <taxon>Actinomycetota</taxon>
        <taxon>Actinomycetes</taxon>
        <taxon>Mycobacteriales</taxon>
        <taxon>Corynebacteriaceae</taxon>
        <taxon>Corynebacterium</taxon>
    </lineage>
</organism>
<keyword evidence="1" id="KW-0812">Transmembrane</keyword>
<dbReference type="EMBL" id="JAKMUS010000002">
    <property type="protein sequence ID" value="MCZ9293292.1"/>
    <property type="molecule type" value="Genomic_DNA"/>
</dbReference>
<feature type="transmembrane region" description="Helical" evidence="1">
    <location>
        <begin position="74"/>
        <end position="95"/>
    </location>
</feature>
<evidence type="ECO:0000313" key="2">
    <source>
        <dbReference type="EMBL" id="MCZ9293292.1"/>
    </source>
</evidence>
<dbReference type="InterPro" id="IPR011746">
    <property type="entry name" value="Trp_synth-assoc_CHP"/>
</dbReference>
<dbReference type="NCBIfam" id="TIGR02234">
    <property type="entry name" value="trp_oprn_chp"/>
    <property type="match status" value="1"/>
</dbReference>
<dbReference type="Proteomes" id="UP001146468">
    <property type="component" value="Unassembled WGS sequence"/>
</dbReference>
<name>A0A9X3LS87_9CORY</name>
<sequence>MSKFGALLMGVGALVLWLASRMTWLTAHYADNLTGDGSAPISGADWSTEVTAVVLVLLAATIAGLALRRWGRRIVGAIGAVAAGAVTVAPLALLLGTPDSERVSALLMYDIENNDATITTWSDITSVDTTVVAPLIAVVGAVVAVVGGLLLAVRPGQDAATVSKYEKASQRKEKIEQDLEAEPQSGRVLWDAIDADIDPTEDNRYT</sequence>
<keyword evidence="1" id="KW-0472">Membrane</keyword>
<gene>
    <name evidence="2" type="ORF">L8U60_02150</name>
</gene>
<keyword evidence="1" id="KW-1133">Transmembrane helix</keyword>
<feature type="transmembrane region" description="Helical" evidence="1">
    <location>
        <begin position="131"/>
        <end position="153"/>
    </location>
</feature>
<evidence type="ECO:0000256" key="1">
    <source>
        <dbReference type="SAM" id="Phobius"/>
    </source>
</evidence>
<evidence type="ECO:0000313" key="3">
    <source>
        <dbReference type="Proteomes" id="UP001146468"/>
    </source>
</evidence>
<dbReference type="AlphaFoldDB" id="A0A9X3LS87"/>
<reference evidence="2" key="1">
    <citation type="submission" date="2022-02" db="EMBL/GenBank/DDBJ databases">
        <title>Corynebacterium sp. from urogenital microbiome.</title>
        <authorList>
            <person name="Cappelli E.A."/>
            <person name="Ribeiro T.G."/>
            <person name="Peixe L."/>
        </authorList>
    </citation>
    <scope>NUCLEOTIDE SEQUENCE</scope>
    <source>
        <strain evidence="2">C8Ua_172</strain>
    </source>
</reference>
<accession>A0A9X3LS87</accession>
<proteinExistence type="predicted"/>
<dbReference type="InterPro" id="IPR019051">
    <property type="entry name" value="Trp_biosyn_TM_oprn/chp"/>
</dbReference>
<keyword evidence="3" id="KW-1185">Reference proteome</keyword>
<protein>
    <submittedName>
        <fullName evidence="2">TIGR02234 family membrane protein</fullName>
    </submittedName>
</protein>
<comment type="caution">
    <text evidence="2">The sequence shown here is derived from an EMBL/GenBank/DDBJ whole genome shotgun (WGS) entry which is preliminary data.</text>
</comment>
<dbReference type="RefSeq" id="WP_269964752.1">
    <property type="nucleotide sequence ID" value="NZ_JAKMUS010000002.1"/>
</dbReference>
<dbReference type="Pfam" id="PF09534">
    <property type="entry name" value="Trp_oprn_chp"/>
    <property type="match status" value="1"/>
</dbReference>
<feature type="transmembrane region" description="Helical" evidence="1">
    <location>
        <begin position="46"/>
        <end position="67"/>
    </location>
</feature>